<keyword evidence="2" id="KW-1185">Reference proteome</keyword>
<comment type="caution">
    <text evidence="1">The sequence shown here is derived from an EMBL/GenBank/DDBJ whole genome shotgun (WGS) entry which is preliminary data.</text>
</comment>
<proteinExistence type="predicted"/>
<reference evidence="1" key="1">
    <citation type="submission" date="2021-10" db="EMBL/GenBank/DDBJ databases">
        <authorList>
            <person name="Piombo E."/>
        </authorList>
    </citation>
    <scope>NUCLEOTIDE SEQUENCE</scope>
</reference>
<dbReference type="AlphaFoldDB" id="A0A9N9U9S6"/>
<gene>
    <name evidence="1" type="ORF">CBYS24578_00007365</name>
</gene>
<accession>A0A9N9U9S6</accession>
<dbReference type="EMBL" id="CABFNO020001317">
    <property type="protein sequence ID" value="CAG9980402.1"/>
    <property type="molecule type" value="Genomic_DNA"/>
</dbReference>
<sequence>MWHVHPLAWKSGVAGVNSLITIMLYGLEGTISKISSPLRVCMYRQGNVPAFYRAPPTDHQYLPGAQLVRGNRGRTWPYSRCQPLPISHIYNDRTSSVLYSLSSGASWLRFLRVDVIICPAAIRSSKEESSASDAQLVYFFSRASLWSSSNDEASSEAEGLQMSEEPQSSMYIKSTRDFLMEHLDASRSHLSGILPTILMRSSYSATERISMSTECDDQLQQMCLAIFRQGRIQRSGFANG</sequence>
<protein>
    <submittedName>
        <fullName evidence="1">Uncharacterized protein</fullName>
    </submittedName>
</protein>
<organism evidence="1 2">
    <name type="scientific">Clonostachys byssicola</name>
    <dbReference type="NCBI Taxonomy" id="160290"/>
    <lineage>
        <taxon>Eukaryota</taxon>
        <taxon>Fungi</taxon>
        <taxon>Dikarya</taxon>
        <taxon>Ascomycota</taxon>
        <taxon>Pezizomycotina</taxon>
        <taxon>Sordariomycetes</taxon>
        <taxon>Hypocreomycetidae</taxon>
        <taxon>Hypocreales</taxon>
        <taxon>Bionectriaceae</taxon>
        <taxon>Clonostachys</taxon>
    </lineage>
</organism>
<name>A0A9N9U9S6_9HYPO</name>
<evidence type="ECO:0000313" key="2">
    <source>
        <dbReference type="Proteomes" id="UP000754883"/>
    </source>
</evidence>
<evidence type="ECO:0000313" key="1">
    <source>
        <dbReference type="EMBL" id="CAG9980402.1"/>
    </source>
</evidence>
<dbReference type="Proteomes" id="UP000754883">
    <property type="component" value="Unassembled WGS sequence"/>
</dbReference>